<reference evidence="1 2" key="1">
    <citation type="submission" date="2017-03" db="EMBL/GenBank/DDBJ databases">
        <title>WGS assembly of Porphyra umbilicalis.</title>
        <authorList>
            <person name="Brawley S.H."/>
            <person name="Blouin N.A."/>
            <person name="Ficko-Blean E."/>
            <person name="Wheeler G.L."/>
            <person name="Lohr M."/>
            <person name="Goodson H.V."/>
            <person name="Jenkins J.W."/>
            <person name="Blaby-Haas C.E."/>
            <person name="Helliwell K.E."/>
            <person name="Chan C."/>
            <person name="Marriage T."/>
            <person name="Bhattacharya D."/>
            <person name="Klein A.S."/>
            <person name="Badis Y."/>
            <person name="Brodie J."/>
            <person name="Cao Y."/>
            <person name="Collen J."/>
            <person name="Dittami S.M."/>
            <person name="Gachon C.M."/>
            <person name="Green B.R."/>
            <person name="Karpowicz S."/>
            <person name="Kim J.W."/>
            <person name="Kudahl U."/>
            <person name="Lin S."/>
            <person name="Michel G."/>
            <person name="Mittag M."/>
            <person name="Olson B.J."/>
            <person name="Pangilinan J."/>
            <person name="Peng Y."/>
            <person name="Qiu H."/>
            <person name="Shu S."/>
            <person name="Singer J.T."/>
            <person name="Smith A.G."/>
            <person name="Sprecher B.N."/>
            <person name="Wagner V."/>
            <person name="Wang W."/>
            <person name="Wang Z.-Y."/>
            <person name="Yan J."/>
            <person name="Yarish C."/>
            <person name="Zoeuner-Riek S."/>
            <person name="Zhuang Y."/>
            <person name="Zou Y."/>
            <person name="Lindquist E.A."/>
            <person name="Grimwood J."/>
            <person name="Barry K."/>
            <person name="Rokhsar D.S."/>
            <person name="Schmutz J."/>
            <person name="Stiller J.W."/>
            <person name="Grossman A.R."/>
            <person name="Prochnik S.E."/>
        </authorList>
    </citation>
    <scope>NUCLEOTIDE SEQUENCE [LARGE SCALE GENOMIC DNA]</scope>
    <source>
        <strain evidence="1">4086291</strain>
    </source>
</reference>
<dbReference type="AlphaFoldDB" id="A0A1X6PET2"/>
<name>A0A1X6PET2_PORUM</name>
<proteinExistence type="predicted"/>
<gene>
    <name evidence="1" type="ORF">BU14_0079s0011</name>
</gene>
<keyword evidence="2" id="KW-1185">Reference proteome</keyword>
<protein>
    <submittedName>
        <fullName evidence="1">Uncharacterized protein</fullName>
    </submittedName>
</protein>
<evidence type="ECO:0000313" key="2">
    <source>
        <dbReference type="Proteomes" id="UP000218209"/>
    </source>
</evidence>
<dbReference type="Proteomes" id="UP000218209">
    <property type="component" value="Unassembled WGS sequence"/>
</dbReference>
<evidence type="ECO:0000313" key="1">
    <source>
        <dbReference type="EMBL" id="OSX79367.1"/>
    </source>
</evidence>
<sequence length="104" mass="11955">MRHAHVHNTRPLLNLPTTDSVFPLPSSNLVTQPAAHNLQYRSRPATAKEVVVQELARQDVNNHEHPVQIVDVDGDEDTVARGGPRTMHERRVWQSTYRQQLKHR</sequence>
<accession>A0A1X6PET2</accession>
<organism evidence="1 2">
    <name type="scientific">Porphyra umbilicalis</name>
    <name type="common">Purple laver</name>
    <name type="synonym">Red alga</name>
    <dbReference type="NCBI Taxonomy" id="2786"/>
    <lineage>
        <taxon>Eukaryota</taxon>
        <taxon>Rhodophyta</taxon>
        <taxon>Bangiophyceae</taxon>
        <taxon>Bangiales</taxon>
        <taxon>Bangiaceae</taxon>
        <taxon>Porphyra</taxon>
    </lineage>
</organism>
<dbReference type="EMBL" id="KV918792">
    <property type="protein sequence ID" value="OSX79367.1"/>
    <property type="molecule type" value="Genomic_DNA"/>
</dbReference>